<keyword evidence="1" id="KW-0808">Transferase</keyword>
<name>A0A399SR70_9MICO</name>
<dbReference type="AlphaFoldDB" id="A0A399SR70"/>
<evidence type="ECO:0000313" key="2">
    <source>
        <dbReference type="Proteomes" id="UP000266634"/>
    </source>
</evidence>
<evidence type="ECO:0000313" key="1">
    <source>
        <dbReference type="EMBL" id="RIJ44355.1"/>
    </source>
</evidence>
<comment type="caution">
    <text evidence="1">The sequence shown here is derived from an EMBL/GenBank/DDBJ whole genome shotgun (WGS) entry which is preliminary data.</text>
</comment>
<proteinExistence type="predicted"/>
<reference evidence="1 2" key="1">
    <citation type="submission" date="2018-08" db="EMBL/GenBank/DDBJ databases">
        <title>Genome Sequence of Clavibacter michiganensis Subspecies type strains, and the Atypical Peach-Colored Strains Isolated from Tomato.</title>
        <authorList>
            <person name="Osdaghi E."/>
            <person name="Portier P."/>
            <person name="Briand M."/>
            <person name="Jacques M.-A."/>
        </authorList>
    </citation>
    <scope>NUCLEOTIDE SEQUENCE [LARGE SCALE GENOMIC DNA]</scope>
    <source>
        <strain evidence="1 2">CFBP 6488</strain>
    </source>
</reference>
<gene>
    <name evidence="1" type="ORF">DZF93_03170</name>
</gene>
<organism evidence="1 2">
    <name type="scientific">Clavibacter michiganensis subsp. insidiosus</name>
    <dbReference type="NCBI Taxonomy" id="33014"/>
    <lineage>
        <taxon>Bacteria</taxon>
        <taxon>Bacillati</taxon>
        <taxon>Actinomycetota</taxon>
        <taxon>Actinomycetes</taxon>
        <taxon>Micrococcales</taxon>
        <taxon>Microbacteriaceae</taxon>
        <taxon>Clavibacter</taxon>
    </lineage>
</organism>
<dbReference type="EMBL" id="QWEA01000062">
    <property type="protein sequence ID" value="RIJ44355.1"/>
    <property type="molecule type" value="Genomic_DNA"/>
</dbReference>
<dbReference type="GO" id="GO:0016740">
    <property type="term" value="F:transferase activity"/>
    <property type="evidence" value="ECO:0007669"/>
    <property type="project" value="UniProtKB-KW"/>
</dbReference>
<sequence>MSGPPPGIDERAVLADGVVMRPARITDAAALAAAYRANREHLRPF</sequence>
<dbReference type="Proteomes" id="UP000266634">
    <property type="component" value="Unassembled WGS sequence"/>
</dbReference>
<protein>
    <submittedName>
        <fullName evidence="1">GNAT family N-acetyltransferase</fullName>
    </submittedName>
</protein>
<feature type="non-terminal residue" evidence="1">
    <location>
        <position position="45"/>
    </location>
</feature>
<accession>A0A399SR70</accession>